<dbReference type="PROSITE" id="PS51847">
    <property type="entry name" value="SMP"/>
    <property type="match status" value="1"/>
</dbReference>
<dbReference type="InterPro" id="IPR019411">
    <property type="entry name" value="MMM1_dom"/>
</dbReference>
<keyword evidence="2" id="KW-0813">Transport</keyword>
<sequence>MATAYIFTLQPTFTQGLVLGQASILVLLFVVLKYLFFDTDEGRPYRVASYEPKVEPSSAEGDSFAGRVDPGRAGSALREEDAESAEWLNVFLQQVLDAYRVKLRNGLSGLDGDEVARQRVEEFANKMRPTGFLDHIKVHSVDMGSSAPRLSRARIRRQLTPGSDAVSSTAL</sequence>
<organism evidence="8 9">
    <name type="scientific">Trametes pubescens</name>
    <name type="common">White-rot fungus</name>
    <dbReference type="NCBI Taxonomy" id="154538"/>
    <lineage>
        <taxon>Eukaryota</taxon>
        <taxon>Fungi</taxon>
        <taxon>Dikarya</taxon>
        <taxon>Basidiomycota</taxon>
        <taxon>Agaricomycotina</taxon>
        <taxon>Agaricomycetes</taxon>
        <taxon>Polyporales</taxon>
        <taxon>Polyporaceae</taxon>
        <taxon>Trametes</taxon>
    </lineage>
</organism>
<evidence type="ECO:0000256" key="4">
    <source>
        <dbReference type="ARBA" id="ARBA00023121"/>
    </source>
</evidence>
<evidence type="ECO:0000313" key="9">
    <source>
        <dbReference type="Proteomes" id="UP000184267"/>
    </source>
</evidence>
<accession>A0A1M2VYQ8</accession>
<evidence type="ECO:0000313" key="8">
    <source>
        <dbReference type="EMBL" id="OJT12676.1"/>
    </source>
</evidence>
<comment type="caution">
    <text evidence="8">The sequence shown here is derived from an EMBL/GenBank/DDBJ whole genome shotgun (WGS) entry which is preliminary data.</text>
</comment>
<keyword evidence="3" id="KW-0445">Lipid transport</keyword>
<dbReference type="STRING" id="154538.A0A1M2VYQ8"/>
<evidence type="ECO:0000256" key="3">
    <source>
        <dbReference type="ARBA" id="ARBA00023055"/>
    </source>
</evidence>
<keyword evidence="6" id="KW-0812">Transmembrane</keyword>
<keyword evidence="6" id="KW-1133">Transmembrane helix</keyword>
<dbReference type="AlphaFoldDB" id="A0A1M2VYQ8"/>
<evidence type="ECO:0000256" key="6">
    <source>
        <dbReference type="SAM" id="Phobius"/>
    </source>
</evidence>
<evidence type="ECO:0000256" key="1">
    <source>
        <dbReference type="ARBA" id="ARBA00004370"/>
    </source>
</evidence>
<dbReference type="GO" id="GO:0006869">
    <property type="term" value="P:lipid transport"/>
    <property type="evidence" value="ECO:0007669"/>
    <property type="project" value="UniProtKB-KW"/>
</dbReference>
<evidence type="ECO:0000256" key="5">
    <source>
        <dbReference type="ARBA" id="ARBA00023136"/>
    </source>
</evidence>
<dbReference type="OrthoDB" id="5599157at2759"/>
<feature type="domain" description="SMP-LTD" evidence="7">
    <location>
        <begin position="81"/>
        <end position="171"/>
    </location>
</feature>
<dbReference type="InterPro" id="IPR031468">
    <property type="entry name" value="SMP_LBD"/>
</dbReference>
<evidence type="ECO:0000256" key="2">
    <source>
        <dbReference type="ARBA" id="ARBA00022448"/>
    </source>
</evidence>
<proteinExistence type="predicted"/>
<name>A0A1M2VYQ8_TRAPU</name>
<gene>
    <name evidence="8" type="ORF">TRAPUB_10774</name>
</gene>
<keyword evidence="5 6" id="KW-0472">Membrane</keyword>
<protein>
    <submittedName>
        <fullName evidence="8">Maintenance of mitochondrial morphology protein 1</fullName>
    </submittedName>
</protein>
<evidence type="ECO:0000259" key="7">
    <source>
        <dbReference type="PROSITE" id="PS51847"/>
    </source>
</evidence>
<feature type="transmembrane region" description="Helical" evidence="6">
    <location>
        <begin position="17"/>
        <end position="36"/>
    </location>
</feature>
<dbReference type="EMBL" id="MNAD01000458">
    <property type="protein sequence ID" value="OJT12676.1"/>
    <property type="molecule type" value="Genomic_DNA"/>
</dbReference>
<keyword evidence="4" id="KW-0446">Lipid-binding</keyword>
<dbReference type="GO" id="GO:0016020">
    <property type="term" value="C:membrane"/>
    <property type="evidence" value="ECO:0007669"/>
    <property type="project" value="UniProtKB-SubCell"/>
</dbReference>
<dbReference type="Proteomes" id="UP000184267">
    <property type="component" value="Unassembled WGS sequence"/>
</dbReference>
<dbReference type="GO" id="GO:0008289">
    <property type="term" value="F:lipid binding"/>
    <property type="evidence" value="ECO:0007669"/>
    <property type="project" value="UniProtKB-KW"/>
</dbReference>
<reference evidence="8 9" key="1">
    <citation type="submission" date="2016-10" db="EMBL/GenBank/DDBJ databases">
        <title>Genome sequence of the basidiomycete white-rot fungus Trametes pubescens.</title>
        <authorList>
            <person name="Makela M.R."/>
            <person name="Granchi Z."/>
            <person name="Peng M."/>
            <person name="De Vries R.P."/>
            <person name="Grigoriev I."/>
            <person name="Riley R."/>
            <person name="Hilden K."/>
        </authorList>
    </citation>
    <scope>NUCLEOTIDE SEQUENCE [LARGE SCALE GENOMIC DNA]</scope>
    <source>
        <strain evidence="8 9">FBCC735</strain>
    </source>
</reference>
<dbReference type="Pfam" id="PF10296">
    <property type="entry name" value="MMM1"/>
    <property type="match status" value="1"/>
</dbReference>
<keyword evidence="9" id="KW-1185">Reference proteome</keyword>
<comment type="subcellular location">
    <subcellularLocation>
        <location evidence="1">Membrane</location>
    </subcellularLocation>
</comment>